<sequence length="453" mass="50198">MRQQNQQRQRQQKSTAAAKTTTAQHTDNQNPFQKMFSSFSLTLYALNALLVEGIQLRGTFDSRNLEVEDTSTCIPVGDAPFNKVAFVAVDLNGTDALNATTFDLFNLATAFELAYENQVDCSAVPGSRREVGRTNTLIEAVGPDGASTQLLRVELFCNACGDDDEIELFRDSSSTRKADDEDMSVVQCACDGPFIPTFLGLYNEIFAATTFASISIIDVDQLPILDCGEQNFTTYNASGVCLGLDALAFQDDQIDFPSSAPSAYPSEYPSEYPSQFPSEFPTEYPTDTPTDKPSISPSRPPTERPTSMSPTSSPTIVTRSPTASSIVETPSPTASPRTPSPTSVDDETEEEAPPEDGEEETEEETDDEEETDENDLDENNLDKEYTNEEQETTNEDKEFDYNKDDDNEEEKVKEEKPENEKIDEKEEDSEKSEEPKDENEEPPMVDVETDEEP</sequence>
<feature type="compositionally biased region" description="Low complexity" evidence="1">
    <location>
        <begin position="329"/>
        <end position="343"/>
    </location>
</feature>
<gene>
    <name evidence="2" type="ORF">IV203_010796</name>
</gene>
<feature type="region of interest" description="Disordered" evidence="1">
    <location>
        <begin position="1"/>
        <end position="29"/>
    </location>
</feature>
<proteinExistence type="predicted"/>
<reference evidence="2" key="2">
    <citation type="submission" date="2021-04" db="EMBL/GenBank/DDBJ databases">
        <authorList>
            <person name="Podell S."/>
        </authorList>
    </citation>
    <scope>NUCLEOTIDE SEQUENCE</scope>
    <source>
        <strain evidence="2">Hildebrandi</strain>
    </source>
</reference>
<name>A0A9K3KYI5_9STRA</name>
<feature type="compositionally biased region" description="Low complexity" evidence="1">
    <location>
        <begin position="304"/>
        <end position="316"/>
    </location>
</feature>
<dbReference type="AlphaFoldDB" id="A0A9K3KYI5"/>
<feature type="compositionally biased region" description="Polar residues" evidence="1">
    <location>
        <begin position="317"/>
        <end position="328"/>
    </location>
</feature>
<feature type="compositionally biased region" description="Low complexity" evidence="1">
    <location>
        <begin position="1"/>
        <end position="24"/>
    </location>
</feature>
<evidence type="ECO:0000313" key="2">
    <source>
        <dbReference type="EMBL" id="KAG7351436.1"/>
    </source>
</evidence>
<evidence type="ECO:0000313" key="3">
    <source>
        <dbReference type="Proteomes" id="UP000693970"/>
    </source>
</evidence>
<organism evidence="2 3">
    <name type="scientific">Nitzschia inconspicua</name>
    <dbReference type="NCBI Taxonomy" id="303405"/>
    <lineage>
        <taxon>Eukaryota</taxon>
        <taxon>Sar</taxon>
        <taxon>Stramenopiles</taxon>
        <taxon>Ochrophyta</taxon>
        <taxon>Bacillariophyta</taxon>
        <taxon>Bacillariophyceae</taxon>
        <taxon>Bacillariophycidae</taxon>
        <taxon>Bacillariales</taxon>
        <taxon>Bacillariaceae</taxon>
        <taxon>Nitzschia</taxon>
    </lineage>
</organism>
<evidence type="ECO:0000256" key="1">
    <source>
        <dbReference type="SAM" id="MobiDB-lite"/>
    </source>
</evidence>
<feature type="compositionally biased region" description="Acidic residues" evidence="1">
    <location>
        <begin position="425"/>
        <end position="453"/>
    </location>
</feature>
<dbReference type="Proteomes" id="UP000693970">
    <property type="component" value="Unassembled WGS sequence"/>
</dbReference>
<feature type="compositionally biased region" description="Low complexity" evidence="1">
    <location>
        <begin position="258"/>
        <end position="281"/>
    </location>
</feature>
<protein>
    <submittedName>
        <fullName evidence="2">Uncharacterized protein</fullName>
    </submittedName>
</protein>
<accession>A0A9K3KYI5</accession>
<dbReference type="EMBL" id="JAGRRH010000018">
    <property type="protein sequence ID" value="KAG7351436.1"/>
    <property type="molecule type" value="Genomic_DNA"/>
</dbReference>
<reference evidence="2" key="1">
    <citation type="journal article" date="2021" name="Sci. Rep.">
        <title>Diploid genomic architecture of Nitzschia inconspicua, an elite biomass production diatom.</title>
        <authorList>
            <person name="Oliver A."/>
            <person name="Podell S."/>
            <person name="Pinowska A."/>
            <person name="Traller J.C."/>
            <person name="Smith S.R."/>
            <person name="McClure R."/>
            <person name="Beliaev A."/>
            <person name="Bohutskyi P."/>
            <person name="Hill E.A."/>
            <person name="Rabines A."/>
            <person name="Zheng H."/>
            <person name="Allen L.Z."/>
            <person name="Kuo A."/>
            <person name="Grigoriev I.V."/>
            <person name="Allen A.E."/>
            <person name="Hazlebeck D."/>
            <person name="Allen E.E."/>
        </authorList>
    </citation>
    <scope>NUCLEOTIDE SEQUENCE</scope>
    <source>
        <strain evidence="2">Hildebrandi</strain>
    </source>
</reference>
<feature type="region of interest" description="Disordered" evidence="1">
    <location>
        <begin position="258"/>
        <end position="453"/>
    </location>
</feature>
<feature type="compositionally biased region" description="Basic and acidic residues" evidence="1">
    <location>
        <begin position="394"/>
        <end position="424"/>
    </location>
</feature>
<keyword evidence="3" id="KW-1185">Reference proteome</keyword>
<feature type="compositionally biased region" description="Acidic residues" evidence="1">
    <location>
        <begin position="344"/>
        <end position="379"/>
    </location>
</feature>
<comment type="caution">
    <text evidence="2">The sequence shown here is derived from an EMBL/GenBank/DDBJ whole genome shotgun (WGS) entry which is preliminary data.</text>
</comment>